<keyword evidence="4" id="KW-1185">Reference proteome</keyword>
<organism evidence="3 4">
    <name type="scientific">Mytilus coruscus</name>
    <name type="common">Sea mussel</name>
    <dbReference type="NCBI Taxonomy" id="42192"/>
    <lineage>
        <taxon>Eukaryota</taxon>
        <taxon>Metazoa</taxon>
        <taxon>Spiralia</taxon>
        <taxon>Lophotrochozoa</taxon>
        <taxon>Mollusca</taxon>
        <taxon>Bivalvia</taxon>
        <taxon>Autobranchia</taxon>
        <taxon>Pteriomorphia</taxon>
        <taxon>Mytilida</taxon>
        <taxon>Mytiloidea</taxon>
        <taxon>Mytilidae</taxon>
        <taxon>Mytilinae</taxon>
        <taxon>Mytilus</taxon>
    </lineage>
</organism>
<dbReference type="Proteomes" id="UP000507470">
    <property type="component" value="Unassembled WGS sequence"/>
</dbReference>
<dbReference type="SUPFAM" id="SSF48452">
    <property type="entry name" value="TPR-like"/>
    <property type="match status" value="1"/>
</dbReference>
<evidence type="ECO:0000256" key="2">
    <source>
        <dbReference type="SAM" id="MobiDB-lite"/>
    </source>
</evidence>
<dbReference type="InterPro" id="IPR019734">
    <property type="entry name" value="TPR_rpt"/>
</dbReference>
<feature type="repeat" description="TPR" evidence="1">
    <location>
        <begin position="523"/>
        <end position="556"/>
    </location>
</feature>
<gene>
    <name evidence="3" type="ORF">MCOR_35008</name>
</gene>
<dbReference type="OrthoDB" id="6152269at2759"/>
<feature type="region of interest" description="Disordered" evidence="2">
    <location>
        <begin position="1"/>
        <end position="24"/>
    </location>
</feature>
<evidence type="ECO:0000313" key="4">
    <source>
        <dbReference type="Proteomes" id="UP000507470"/>
    </source>
</evidence>
<dbReference type="Gene3D" id="1.25.40.10">
    <property type="entry name" value="Tetratricopeptide repeat domain"/>
    <property type="match status" value="1"/>
</dbReference>
<proteinExistence type="predicted"/>
<sequence length="569" mass="65744">MSDMEEETLDLAGEQGTSTRNPHEMSNADLFSLLKTYMDTRLSGIETSFCRYYAYFGEKDASDTGAAGFIQNSSKILHKMWLETERGNATSTMSIKLYDYLCQNIVGSVDHVRLIRLMNATKDQNNSSNEITTITSGSFGEGLELQGSDTDVMFVVHFIEVTDKKKLHDYHFAKNYFFPVTDDVKPGFAYLRLIEGVTIRHVLLCRSFEGHLYLSSALVKQGVISNRLSVVHGPCVSDKYGGLDYTHCLHSKSWITTASKWVTRSTSSWPTSEVKQTVIDHGVLVQFNADWFFNDFKKISKSKLLITMKSEEPMDYVQNLQLVFSSKTKKLRHISLLNMAQNCFCIAQTMHLSSLHCNKYKYEHYKQCLCYLLQSTHQDAVTGWLMLASFFYEKKQYNKTLYVLTYSLRKCTREKLYFGAMYSDVHRGLFRFEKFRKLGMIRILRILFISVVCFTPESCLIPGEIKLDVDTIPYLLPSVEYIHFLTFLCHYHLYNIRNYQESLGELRLTIEENYFHSVRWANANAYDCLGVAFQIIGDLESAREVFVRSIDLDPDQLMNRSFQRLAMMD</sequence>
<accession>A0A6J8D123</accession>
<evidence type="ECO:0000256" key="1">
    <source>
        <dbReference type="PROSITE-ProRule" id="PRU00339"/>
    </source>
</evidence>
<name>A0A6J8D123_MYTCO</name>
<protein>
    <submittedName>
        <fullName evidence="3">Uncharacterized protein</fullName>
    </submittedName>
</protein>
<dbReference type="PROSITE" id="PS50005">
    <property type="entry name" value="TPR"/>
    <property type="match status" value="1"/>
</dbReference>
<dbReference type="InterPro" id="IPR011990">
    <property type="entry name" value="TPR-like_helical_dom_sf"/>
</dbReference>
<reference evidence="3 4" key="1">
    <citation type="submission" date="2020-06" db="EMBL/GenBank/DDBJ databases">
        <authorList>
            <person name="Li R."/>
            <person name="Bekaert M."/>
        </authorList>
    </citation>
    <scope>NUCLEOTIDE SEQUENCE [LARGE SCALE GENOMIC DNA]</scope>
    <source>
        <strain evidence="4">wild</strain>
    </source>
</reference>
<evidence type="ECO:0000313" key="3">
    <source>
        <dbReference type="EMBL" id="CAC5400860.1"/>
    </source>
</evidence>
<dbReference type="AlphaFoldDB" id="A0A6J8D123"/>
<dbReference type="EMBL" id="CACVKT020006320">
    <property type="protein sequence ID" value="CAC5400860.1"/>
    <property type="molecule type" value="Genomic_DNA"/>
</dbReference>
<keyword evidence="1" id="KW-0802">TPR repeat</keyword>